<feature type="binding site" evidence="8">
    <location>
        <position position="138"/>
    </location>
    <ligand>
        <name>substrate</name>
    </ligand>
</feature>
<gene>
    <name evidence="8" type="primary">proB</name>
    <name evidence="10" type="ordered locus">Pmob_1707</name>
</gene>
<dbReference type="STRING" id="403833.Pmob_1707"/>
<dbReference type="InterPro" id="IPR036393">
    <property type="entry name" value="AceGlu_kinase-like_sf"/>
</dbReference>
<dbReference type="PANTHER" id="PTHR43654">
    <property type="entry name" value="GLUTAMATE 5-KINASE"/>
    <property type="match status" value="1"/>
</dbReference>
<organism evidence="10 11">
    <name type="scientific">Petrotoga mobilis (strain DSM 10674 / SJ95)</name>
    <dbReference type="NCBI Taxonomy" id="403833"/>
    <lineage>
        <taxon>Bacteria</taxon>
        <taxon>Thermotogati</taxon>
        <taxon>Thermotogota</taxon>
        <taxon>Thermotogae</taxon>
        <taxon>Petrotogales</taxon>
        <taxon>Petrotogaceae</taxon>
        <taxon>Petrotoga</taxon>
    </lineage>
</organism>
<name>A9BIA9_PETMO</name>
<accession>A9BIA9</accession>
<feature type="binding site" evidence="8">
    <location>
        <position position="51"/>
    </location>
    <ligand>
        <name>substrate</name>
    </ligand>
</feature>
<feature type="binding site" evidence="8">
    <location>
        <position position="11"/>
    </location>
    <ligand>
        <name>ATP</name>
        <dbReference type="ChEBI" id="CHEBI:30616"/>
    </ligand>
</feature>
<evidence type="ECO:0000256" key="5">
    <source>
        <dbReference type="ARBA" id="ARBA00022741"/>
    </source>
</evidence>
<dbReference type="SUPFAM" id="SSF88697">
    <property type="entry name" value="PUA domain-like"/>
    <property type="match status" value="1"/>
</dbReference>
<comment type="pathway">
    <text evidence="8">Amino-acid biosynthesis; L-proline biosynthesis; L-glutamate 5-semialdehyde from L-glutamate: step 1/2.</text>
</comment>
<dbReference type="InterPro" id="IPR002478">
    <property type="entry name" value="PUA"/>
</dbReference>
<dbReference type="InterPro" id="IPR041739">
    <property type="entry name" value="G5K_ProB"/>
</dbReference>
<evidence type="ECO:0000256" key="7">
    <source>
        <dbReference type="ARBA" id="ARBA00022840"/>
    </source>
</evidence>
<keyword evidence="4 8" id="KW-0808">Transferase</keyword>
<dbReference type="HOGENOM" id="CLU_025400_2_0_0"/>
<evidence type="ECO:0000256" key="8">
    <source>
        <dbReference type="HAMAP-Rule" id="MF_00456"/>
    </source>
</evidence>
<dbReference type="GO" id="GO:0005524">
    <property type="term" value="F:ATP binding"/>
    <property type="evidence" value="ECO:0007669"/>
    <property type="project" value="UniProtKB-KW"/>
</dbReference>
<feature type="binding site" evidence="8">
    <location>
        <begin position="209"/>
        <end position="215"/>
    </location>
    <ligand>
        <name>ATP</name>
        <dbReference type="ChEBI" id="CHEBI:30616"/>
    </ligand>
</feature>
<proteinExistence type="inferred from homology"/>
<dbReference type="GO" id="GO:0003723">
    <property type="term" value="F:RNA binding"/>
    <property type="evidence" value="ECO:0007669"/>
    <property type="project" value="InterPro"/>
</dbReference>
<evidence type="ECO:0000313" key="10">
    <source>
        <dbReference type="EMBL" id="ABX32400.1"/>
    </source>
</evidence>
<keyword evidence="2 8" id="KW-0028">Amino-acid biosynthesis</keyword>
<dbReference type="Gene3D" id="3.40.1160.10">
    <property type="entry name" value="Acetylglutamate kinase-like"/>
    <property type="match status" value="1"/>
</dbReference>
<dbReference type="InterPro" id="IPR001057">
    <property type="entry name" value="Glu/AcGlu_kinase"/>
</dbReference>
<comment type="catalytic activity">
    <reaction evidence="8">
        <text>L-glutamate + ATP = L-glutamyl 5-phosphate + ADP</text>
        <dbReference type="Rhea" id="RHEA:14877"/>
        <dbReference type="ChEBI" id="CHEBI:29985"/>
        <dbReference type="ChEBI" id="CHEBI:30616"/>
        <dbReference type="ChEBI" id="CHEBI:58274"/>
        <dbReference type="ChEBI" id="CHEBI:456216"/>
        <dbReference type="EC" id="2.7.2.11"/>
    </reaction>
</comment>
<sequence length="388" mass="42296">MKDRIYKIVIKVGSSSIADENGINVGKMNKIVEQVTELKFKRKKDIIIVSSGAIAAGKSELGYRYKPYSVSEKQACAAVGQGVLISKYRDLFAVKNIKVAQILLTADDFSNRQRYLNAYNTMNALLENDVVPIVNENDTVTTDEIKLGDNDVLSAQVASLLEADLLIILSDIPGLLKNLGNPKSLINIVEEVTPELENLANGKSGKLGTGGMSSKLKAAKISNASGIPLTILPSYEEGIITKAVDNIENTKFNIGTTFLPKDKKMSKRKRWIQFSLKPKGELIVDNGAREALLKGKSLLAVGIVSLTGNFSIGDLVIVSNKKGENIGRGLVNYSSKELKEIIGKKTNEILTFKDNVGPEEVIHRDNLVIMEATEGFEPSNNGFADRRL</sequence>
<reference evidence="10" key="1">
    <citation type="submission" date="2007-11" db="EMBL/GenBank/DDBJ databases">
        <title>Complete sequence of Petroga mobilis SJ95.</title>
        <authorList>
            <consortium name="US DOE Joint Genome Institute"/>
            <person name="Copeland A."/>
            <person name="Lucas S."/>
            <person name="Lapidus A."/>
            <person name="Barry K."/>
            <person name="Glavina del Rio T."/>
            <person name="Dalin E."/>
            <person name="Tice H."/>
            <person name="Pitluck S."/>
            <person name="Meincke L."/>
            <person name="Brettin T."/>
            <person name="Bruce D."/>
            <person name="Detter J.C."/>
            <person name="Han C."/>
            <person name="Kuske C.R."/>
            <person name="Schmutz J."/>
            <person name="Larimer F."/>
            <person name="Land M."/>
            <person name="Hauser L."/>
            <person name="Kyrpides N."/>
            <person name="Mikhailova N."/>
            <person name="Noll K."/>
            <person name="Richardson P."/>
        </authorList>
    </citation>
    <scope>NUCLEOTIDE SEQUENCE [LARGE SCALE GENOMIC DNA]</scope>
    <source>
        <strain evidence="10">SJ95</strain>
    </source>
</reference>
<dbReference type="FunFam" id="3.40.1160.10:FF:000018">
    <property type="entry name" value="Glutamate 5-kinase"/>
    <property type="match status" value="1"/>
</dbReference>
<dbReference type="InterPro" id="IPR036974">
    <property type="entry name" value="PUA_sf"/>
</dbReference>
<dbReference type="UniPathway" id="UPA00098">
    <property type="reaction ID" value="UER00359"/>
</dbReference>
<dbReference type="CDD" id="cd21157">
    <property type="entry name" value="PUA_G5K"/>
    <property type="match status" value="1"/>
</dbReference>
<keyword evidence="11" id="KW-1185">Reference proteome</keyword>
<dbReference type="PIRSF" id="PIRSF000729">
    <property type="entry name" value="GK"/>
    <property type="match status" value="1"/>
</dbReference>
<dbReference type="Proteomes" id="UP000000789">
    <property type="component" value="Chromosome"/>
</dbReference>
<dbReference type="Pfam" id="PF01472">
    <property type="entry name" value="PUA"/>
    <property type="match status" value="1"/>
</dbReference>
<feature type="binding site" evidence="8">
    <location>
        <position position="150"/>
    </location>
    <ligand>
        <name>substrate</name>
    </ligand>
</feature>
<dbReference type="InterPro" id="IPR011529">
    <property type="entry name" value="Glu_5kinase"/>
</dbReference>
<keyword evidence="1 8" id="KW-0963">Cytoplasm</keyword>
<dbReference type="CDD" id="cd04242">
    <property type="entry name" value="AAK_G5K_ProB"/>
    <property type="match status" value="1"/>
</dbReference>
<dbReference type="EC" id="2.7.2.11" evidence="8"/>
<dbReference type="Pfam" id="PF00696">
    <property type="entry name" value="AA_kinase"/>
    <property type="match status" value="1"/>
</dbReference>
<feature type="binding site" evidence="8">
    <location>
        <begin position="170"/>
        <end position="171"/>
    </location>
    <ligand>
        <name>ATP</name>
        <dbReference type="ChEBI" id="CHEBI:30616"/>
    </ligand>
</feature>
<evidence type="ECO:0000256" key="1">
    <source>
        <dbReference type="ARBA" id="ARBA00022490"/>
    </source>
</evidence>
<protein>
    <recommendedName>
        <fullName evidence="8">Glutamate 5-kinase</fullName>
        <ecNumber evidence="8">2.7.2.11</ecNumber>
    </recommendedName>
    <alternativeName>
        <fullName evidence="8">Gamma-glutamyl kinase</fullName>
        <shortName evidence="8">GK</shortName>
    </alternativeName>
</protein>
<keyword evidence="7 8" id="KW-0067">ATP-binding</keyword>
<evidence type="ECO:0000313" key="11">
    <source>
        <dbReference type="Proteomes" id="UP000000789"/>
    </source>
</evidence>
<dbReference type="PRINTS" id="PR00474">
    <property type="entry name" value="GLU5KINASE"/>
</dbReference>
<dbReference type="Gene3D" id="2.30.130.10">
    <property type="entry name" value="PUA domain"/>
    <property type="match status" value="1"/>
</dbReference>
<dbReference type="KEGG" id="pmo:Pmob_1707"/>
<dbReference type="GO" id="GO:0005829">
    <property type="term" value="C:cytosol"/>
    <property type="evidence" value="ECO:0007669"/>
    <property type="project" value="TreeGrafter"/>
</dbReference>
<dbReference type="InterPro" id="IPR015947">
    <property type="entry name" value="PUA-like_sf"/>
</dbReference>
<keyword evidence="5 8" id="KW-0547">Nucleotide-binding</keyword>
<dbReference type="SUPFAM" id="SSF53633">
    <property type="entry name" value="Carbamate kinase-like"/>
    <property type="match status" value="1"/>
</dbReference>
<comment type="subcellular location">
    <subcellularLocation>
        <location evidence="8">Cytoplasm</location>
    </subcellularLocation>
</comment>
<dbReference type="PROSITE" id="PS50890">
    <property type="entry name" value="PUA"/>
    <property type="match status" value="1"/>
</dbReference>
<dbReference type="AlphaFoldDB" id="A9BIA9"/>
<dbReference type="NCBIfam" id="TIGR01027">
    <property type="entry name" value="proB"/>
    <property type="match status" value="1"/>
</dbReference>
<dbReference type="GO" id="GO:0055129">
    <property type="term" value="P:L-proline biosynthetic process"/>
    <property type="evidence" value="ECO:0007669"/>
    <property type="project" value="UniProtKB-UniRule"/>
</dbReference>
<keyword evidence="6 8" id="KW-0418">Kinase</keyword>
<comment type="function">
    <text evidence="8">Catalyzes the transfer of a phosphate group to glutamate to form L-glutamate 5-phosphate.</text>
</comment>
<dbReference type="GO" id="GO:0004349">
    <property type="term" value="F:glutamate 5-kinase activity"/>
    <property type="evidence" value="ECO:0007669"/>
    <property type="project" value="UniProtKB-UniRule"/>
</dbReference>
<dbReference type="PANTHER" id="PTHR43654:SF1">
    <property type="entry name" value="ISOPENTENYL PHOSPHATE KINASE"/>
    <property type="match status" value="1"/>
</dbReference>
<evidence type="ECO:0000256" key="3">
    <source>
        <dbReference type="ARBA" id="ARBA00022650"/>
    </source>
</evidence>
<feature type="domain" description="PUA" evidence="9">
    <location>
        <begin position="280"/>
        <end position="375"/>
    </location>
</feature>
<evidence type="ECO:0000256" key="2">
    <source>
        <dbReference type="ARBA" id="ARBA00022605"/>
    </source>
</evidence>
<dbReference type="eggNOG" id="COG0263">
    <property type="taxonomic scope" value="Bacteria"/>
</dbReference>
<dbReference type="InterPro" id="IPR001048">
    <property type="entry name" value="Asp/Glu/Uridylate_kinase"/>
</dbReference>
<evidence type="ECO:0000256" key="4">
    <source>
        <dbReference type="ARBA" id="ARBA00022679"/>
    </source>
</evidence>
<dbReference type="HAMAP" id="MF_00456">
    <property type="entry name" value="ProB"/>
    <property type="match status" value="1"/>
</dbReference>
<evidence type="ECO:0000259" key="9">
    <source>
        <dbReference type="SMART" id="SM00359"/>
    </source>
</evidence>
<dbReference type="EMBL" id="CP000879">
    <property type="protein sequence ID" value="ABX32400.1"/>
    <property type="molecule type" value="Genomic_DNA"/>
</dbReference>
<comment type="similarity">
    <text evidence="8">Belongs to the glutamate 5-kinase family.</text>
</comment>
<dbReference type="SMART" id="SM00359">
    <property type="entry name" value="PUA"/>
    <property type="match status" value="1"/>
</dbReference>
<keyword evidence="3 8" id="KW-0641">Proline biosynthesis</keyword>
<dbReference type="InterPro" id="IPR005715">
    <property type="entry name" value="Glu_5kinase/COase_Synthase"/>
</dbReference>
<evidence type="ECO:0000256" key="6">
    <source>
        <dbReference type="ARBA" id="ARBA00022777"/>
    </source>
</evidence>